<accession>A0AAD3Y760</accession>
<evidence type="ECO:0000256" key="1">
    <source>
        <dbReference type="SAM" id="Phobius"/>
    </source>
</evidence>
<dbReference type="AlphaFoldDB" id="A0AAD3Y760"/>
<feature type="transmembrane region" description="Helical" evidence="1">
    <location>
        <begin position="54"/>
        <end position="82"/>
    </location>
</feature>
<gene>
    <name evidence="2" type="ORF">Nepgr_031798</name>
</gene>
<name>A0AAD3Y760_NEPGR</name>
<evidence type="ECO:0000313" key="2">
    <source>
        <dbReference type="EMBL" id="GMH29955.1"/>
    </source>
</evidence>
<feature type="transmembrane region" description="Helical" evidence="1">
    <location>
        <begin position="12"/>
        <end position="34"/>
    </location>
</feature>
<keyword evidence="1" id="KW-0472">Membrane</keyword>
<reference evidence="2" key="1">
    <citation type="submission" date="2023-05" db="EMBL/GenBank/DDBJ databases">
        <title>Nepenthes gracilis genome sequencing.</title>
        <authorList>
            <person name="Fukushima K."/>
        </authorList>
    </citation>
    <scope>NUCLEOTIDE SEQUENCE</scope>
    <source>
        <strain evidence="2">SING2019-196</strain>
    </source>
</reference>
<proteinExistence type="predicted"/>
<dbReference type="Proteomes" id="UP001279734">
    <property type="component" value="Unassembled WGS sequence"/>
</dbReference>
<keyword evidence="1" id="KW-1133">Transmembrane helix</keyword>
<comment type="caution">
    <text evidence="2">The sequence shown here is derived from an EMBL/GenBank/DDBJ whole genome shotgun (WGS) entry which is preliminary data.</text>
</comment>
<organism evidence="2 3">
    <name type="scientific">Nepenthes gracilis</name>
    <name type="common">Slender pitcher plant</name>
    <dbReference type="NCBI Taxonomy" id="150966"/>
    <lineage>
        <taxon>Eukaryota</taxon>
        <taxon>Viridiplantae</taxon>
        <taxon>Streptophyta</taxon>
        <taxon>Embryophyta</taxon>
        <taxon>Tracheophyta</taxon>
        <taxon>Spermatophyta</taxon>
        <taxon>Magnoliopsida</taxon>
        <taxon>eudicotyledons</taxon>
        <taxon>Gunneridae</taxon>
        <taxon>Pentapetalae</taxon>
        <taxon>Caryophyllales</taxon>
        <taxon>Nepenthaceae</taxon>
        <taxon>Nepenthes</taxon>
    </lineage>
</organism>
<dbReference type="EMBL" id="BSYO01000037">
    <property type="protein sequence ID" value="GMH29955.1"/>
    <property type="molecule type" value="Genomic_DNA"/>
</dbReference>
<keyword evidence="3" id="KW-1185">Reference proteome</keyword>
<sequence>MERLMILRKAGFLLCHVNVAVVCNELLVLAIWRIPSLSASCCFSNCFKLYAAGFFTVNCAALLYGLVVGLESSCGFCLVWILG</sequence>
<protein>
    <submittedName>
        <fullName evidence="2">Uncharacterized protein</fullName>
    </submittedName>
</protein>
<evidence type="ECO:0000313" key="3">
    <source>
        <dbReference type="Proteomes" id="UP001279734"/>
    </source>
</evidence>
<keyword evidence="1" id="KW-0812">Transmembrane</keyword>